<sequence length="443" mass="49881">MSQSSSSHHSSLKSMVTSIIEGSAEGDMKTIPCSAYPDMNLESPRTQSLAVLNYARLVFKKHHEQKHRILPDSLGSHVVQSIVSFNMFKQIADVAWIPQDEQQLDRLLRTEPRFSRYLRLVEPPKRMRLEVGTEGIKDSFSKLLVGEGMLAVIVSLESNPQHKFMCFKIPLQSHGSIGTFGFNHHHLHNRLKPDRVFVIFNFASQGHHPQWLITTSEETLLNRNFALFRFWCRGNDGGAGNGWTTIHILGPATASEYKQGDIGERVRDKRPDGAPQFESIDAYSDEEASKADDDDIPTPEQSPPSENPFRSITGSKNPSGNSPPRLFRTSNDPTTSTSTAPTHLWVEPRSQNSSASYNVSQKSQNTNRPSVSHSENFGRRRYHSSTYTSRTTAAAPQFVPPVRPSPAMCHWTYRAQPMTYGPYIYNAPIYPTGPFMYGQPYRN</sequence>
<protein>
    <submittedName>
        <fullName evidence="1">Uncharacterized protein</fullName>
    </submittedName>
</protein>
<evidence type="ECO:0000313" key="1">
    <source>
        <dbReference type="EMBL" id="KAJ3805508.1"/>
    </source>
</evidence>
<accession>A0ACC1TLL5</accession>
<keyword evidence="2" id="KW-1185">Reference proteome</keyword>
<proteinExistence type="predicted"/>
<evidence type="ECO:0000313" key="2">
    <source>
        <dbReference type="Proteomes" id="UP001163835"/>
    </source>
</evidence>
<dbReference type="Proteomes" id="UP001163835">
    <property type="component" value="Unassembled WGS sequence"/>
</dbReference>
<dbReference type="EMBL" id="MU795584">
    <property type="protein sequence ID" value="KAJ3805508.1"/>
    <property type="molecule type" value="Genomic_DNA"/>
</dbReference>
<organism evidence="1 2">
    <name type="scientific">Lentinula aff. lateritia</name>
    <dbReference type="NCBI Taxonomy" id="2804960"/>
    <lineage>
        <taxon>Eukaryota</taxon>
        <taxon>Fungi</taxon>
        <taxon>Dikarya</taxon>
        <taxon>Basidiomycota</taxon>
        <taxon>Agaricomycotina</taxon>
        <taxon>Agaricomycetes</taxon>
        <taxon>Agaricomycetidae</taxon>
        <taxon>Agaricales</taxon>
        <taxon>Marasmiineae</taxon>
        <taxon>Omphalotaceae</taxon>
        <taxon>Lentinula</taxon>
    </lineage>
</organism>
<gene>
    <name evidence="1" type="ORF">F5876DRAFT_81704</name>
</gene>
<reference evidence="1" key="1">
    <citation type="submission" date="2022-09" db="EMBL/GenBank/DDBJ databases">
        <title>A Global Phylogenomic Analysis of the Shiitake Genus Lentinula.</title>
        <authorList>
            <consortium name="DOE Joint Genome Institute"/>
            <person name="Sierra-Patev S."/>
            <person name="Min B."/>
            <person name="Naranjo-Ortiz M."/>
            <person name="Looney B."/>
            <person name="Konkel Z."/>
            <person name="Slot J.C."/>
            <person name="Sakamoto Y."/>
            <person name="Steenwyk J.L."/>
            <person name="Rokas A."/>
            <person name="Carro J."/>
            <person name="Camarero S."/>
            <person name="Ferreira P."/>
            <person name="Molpeceres G."/>
            <person name="Ruiz-Duenas F.J."/>
            <person name="Serrano A."/>
            <person name="Henrissat B."/>
            <person name="Drula E."/>
            <person name="Hughes K.W."/>
            <person name="Mata J.L."/>
            <person name="Ishikawa N.K."/>
            <person name="Vargas-Isla R."/>
            <person name="Ushijima S."/>
            <person name="Smith C.A."/>
            <person name="Ahrendt S."/>
            <person name="Andreopoulos W."/>
            <person name="He G."/>
            <person name="Labutti K."/>
            <person name="Lipzen A."/>
            <person name="Ng V."/>
            <person name="Riley R."/>
            <person name="Sandor L."/>
            <person name="Barry K."/>
            <person name="Martinez A.T."/>
            <person name="Xiao Y."/>
            <person name="Gibbons J.G."/>
            <person name="Terashima K."/>
            <person name="Grigoriev I.V."/>
            <person name="Hibbett D.S."/>
        </authorList>
    </citation>
    <scope>NUCLEOTIDE SEQUENCE</scope>
    <source>
        <strain evidence="1">TMI1499</strain>
    </source>
</reference>
<name>A0ACC1TLL5_9AGAR</name>
<comment type="caution">
    <text evidence="1">The sequence shown here is derived from an EMBL/GenBank/DDBJ whole genome shotgun (WGS) entry which is preliminary data.</text>
</comment>